<feature type="domain" description="Saposin B-type" evidence="15">
    <location>
        <begin position="71"/>
        <end position="156"/>
    </location>
</feature>
<dbReference type="PROSITE" id="PS50015">
    <property type="entry name" value="SAP_B"/>
    <property type="match status" value="1"/>
</dbReference>
<dbReference type="EMBL" id="CAWYQH010000097">
    <property type="protein sequence ID" value="CAK8683386.1"/>
    <property type="molecule type" value="Genomic_DNA"/>
</dbReference>
<dbReference type="PANTHER" id="PTHR10340:SF58">
    <property type="entry name" value="SPHINGOMYELIN PHOSPHODIESTERASE A"/>
    <property type="match status" value="1"/>
</dbReference>
<keyword evidence="10" id="KW-0325">Glycoprotein</keyword>
<evidence type="ECO:0000256" key="1">
    <source>
        <dbReference type="ARBA" id="ARBA00001947"/>
    </source>
</evidence>
<sequence length="596" mass="68607">MVLRKSALFGFLLLFGFLSLSDSHPINKNLPVYIRFNASHEYRNTVSSNEFNKPITLSRVQEYSRSNNVGSSLKCFACKEALNIALWKFRTPDRKYTGLFKFVISVCERLNIEPSPICSGIVNAMKNETQYLLKHLNVTGEMVCGLIFPSTCKTLDLSWNRDKWVVPIASPRPQNTMSLTKNFKSKAKPLRVLQISDLHIDFQYKPGSPNNCKEPLCCHKDSTSRDNAKAGYWGDYGSCDVPYWTVENFFQHVSKEKFDYIIWTGDLPAHNDWSQTKESQLFLLKNLTKTILKYFPNTPVYPALGNHESFPVNSFPPAYVTNTNSINWLYNALVDAWSPWLKKDALQTVRKSGFYTQLVKPGLRLISLNMNYCNTENYWMLINPVDPNGELEWLEGALHKAEQVNEKVHIIGHIPPSIGGDCLDVWRSNYYNIIMRYRHIVRGQFFGHTHKDELEILYTNSSLSEPVSVAYIAPSITTFSDLNPGYRVYEMDGEQWNILDHQTYILNLAKANQLITGPQWELEYSAKNAYNLTTLSVESWHELYQNWMHTRKSSISFHKYYSYYYKGHPPKEVCDAACRKQLLCSISAGNFTVTSC</sequence>
<dbReference type="Pfam" id="PF00149">
    <property type="entry name" value="Metallophos"/>
    <property type="match status" value="1"/>
</dbReference>
<feature type="signal peptide" evidence="14">
    <location>
        <begin position="1"/>
        <end position="23"/>
    </location>
</feature>
<dbReference type="CDD" id="cd00842">
    <property type="entry name" value="MPP_ASMase"/>
    <property type="match status" value="1"/>
</dbReference>
<keyword evidence="17" id="KW-1185">Reference proteome</keyword>
<dbReference type="InterPro" id="IPR004843">
    <property type="entry name" value="Calcineurin-like_PHP"/>
</dbReference>
<evidence type="ECO:0000256" key="7">
    <source>
        <dbReference type="ARBA" id="ARBA00022801"/>
    </source>
</evidence>
<reference evidence="16 17" key="1">
    <citation type="submission" date="2024-02" db="EMBL/GenBank/DDBJ databases">
        <authorList>
            <person name="Daric V."/>
            <person name="Darras S."/>
        </authorList>
    </citation>
    <scope>NUCLEOTIDE SEQUENCE [LARGE SCALE GENOMIC DNA]</scope>
</reference>
<evidence type="ECO:0000256" key="10">
    <source>
        <dbReference type="ARBA" id="ARBA00023180"/>
    </source>
</evidence>
<comment type="function">
    <text evidence="13">Converts sphingomyelin to ceramide.</text>
</comment>
<dbReference type="InterPro" id="IPR011001">
    <property type="entry name" value="Saposin-like"/>
</dbReference>
<dbReference type="InterPro" id="IPR029052">
    <property type="entry name" value="Metallo-depent_PP-like"/>
</dbReference>
<dbReference type="Pfam" id="PF19272">
    <property type="entry name" value="ASMase_C"/>
    <property type="match status" value="1"/>
</dbReference>
<evidence type="ECO:0000256" key="3">
    <source>
        <dbReference type="ARBA" id="ARBA00008234"/>
    </source>
</evidence>
<name>A0ABP0FXW0_CLALP</name>
<evidence type="ECO:0000259" key="15">
    <source>
        <dbReference type="PROSITE" id="PS50015"/>
    </source>
</evidence>
<evidence type="ECO:0000256" key="5">
    <source>
        <dbReference type="ARBA" id="ARBA00022723"/>
    </source>
</evidence>
<evidence type="ECO:0000256" key="13">
    <source>
        <dbReference type="PIRNR" id="PIRNR000948"/>
    </source>
</evidence>
<dbReference type="InterPro" id="IPR041805">
    <property type="entry name" value="ASMase/PPN1_MPP"/>
</dbReference>
<dbReference type="Proteomes" id="UP001642483">
    <property type="component" value="Unassembled WGS sequence"/>
</dbReference>
<evidence type="ECO:0000256" key="12">
    <source>
        <dbReference type="ARBA" id="ARBA00047268"/>
    </source>
</evidence>
<evidence type="ECO:0000256" key="8">
    <source>
        <dbReference type="ARBA" id="ARBA00022833"/>
    </source>
</evidence>
<keyword evidence="11 13" id="KW-0326">Glycosidase</keyword>
<dbReference type="SUPFAM" id="SSF56300">
    <property type="entry name" value="Metallo-dependent phosphatases"/>
    <property type="match status" value="1"/>
</dbReference>
<evidence type="ECO:0000256" key="9">
    <source>
        <dbReference type="ARBA" id="ARBA00023157"/>
    </source>
</evidence>
<comment type="caution">
    <text evidence="16">The sequence shown here is derived from an EMBL/GenBank/DDBJ whole genome shotgun (WGS) entry which is preliminary data.</text>
</comment>
<keyword evidence="5" id="KW-0479">Metal-binding</keyword>
<evidence type="ECO:0000313" key="17">
    <source>
        <dbReference type="Proteomes" id="UP001642483"/>
    </source>
</evidence>
<organism evidence="16 17">
    <name type="scientific">Clavelina lepadiformis</name>
    <name type="common">Light-bulb sea squirt</name>
    <name type="synonym">Ascidia lepadiformis</name>
    <dbReference type="NCBI Taxonomy" id="159417"/>
    <lineage>
        <taxon>Eukaryota</taxon>
        <taxon>Metazoa</taxon>
        <taxon>Chordata</taxon>
        <taxon>Tunicata</taxon>
        <taxon>Ascidiacea</taxon>
        <taxon>Aplousobranchia</taxon>
        <taxon>Clavelinidae</taxon>
        <taxon>Clavelina</taxon>
    </lineage>
</organism>
<evidence type="ECO:0000256" key="14">
    <source>
        <dbReference type="SAM" id="SignalP"/>
    </source>
</evidence>
<evidence type="ECO:0000256" key="2">
    <source>
        <dbReference type="ARBA" id="ARBA00004613"/>
    </source>
</evidence>
<dbReference type="InterPro" id="IPR045473">
    <property type="entry name" value="ASM_C"/>
</dbReference>
<evidence type="ECO:0000256" key="4">
    <source>
        <dbReference type="ARBA" id="ARBA00022525"/>
    </source>
</evidence>
<accession>A0ABP0FXW0</accession>
<dbReference type="PIRSF" id="PIRSF000948">
    <property type="entry name" value="Sphingomy_PDE"/>
    <property type="match status" value="1"/>
</dbReference>
<keyword evidence="6 14" id="KW-0732">Signal</keyword>
<dbReference type="InterPro" id="IPR008139">
    <property type="entry name" value="SaposinB_dom"/>
</dbReference>
<dbReference type="PANTHER" id="PTHR10340">
    <property type="entry name" value="SPHINGOMYELIN PHOSPHODIESTERASE"/>
    <property type="match status" value="1"/>
</dbReference>
<proteinExistence type="inferred from homology"/>
<evidence type="ECO:0000256" key="6">
    <source>
        <dbReference type="ARBA" id="ARBA00022729"/>
    </source>
</evidence>
<dbReference type="SUPFAM" id="SSF47862">
    <property type="entry name" value="Saposin"/>
    <property type="match status" value="1"/>
</dbReference>
<comment type="cofactor">
    <cofactor evidence="1">
        <name>Zn(2+)</name>
        <dbReference type="ChEBI" id="CHEBI:29105"/>
    </cofactor>
</comment>
<comment type="catalytic activity">
    <reaction evidence="12">
        <text>a sphingomyelin + H2O = phosphocholine + an N-acylsphing-4-enine + H(+)</text>
        <dbReference type="Rhea" id="RHEA:19253"/>
        <dbReference type="ChEBI" id="CHEBI:15377"/>
        <dbReference type="ChEBI" id="CHEBI:15378"/>
        <dbReference type="ChEBI" id="CHEBI:17636"/>
        <dbReference type="ChEBI" id="CHEBI:52639"/>
        <dbReference type="ChEBI" id="CHEBI:295975"/>
        <dbReference type="EC" id="3.1.4.12"/>
    </reaction>
    <physiologicalReaction direction="left-to-right" evidence="12">
        <dbReference type="Rhea" id="RHEA:19254"/>
    </physiologicalReaction>
</comment>
<gene>
    <name evidence="16" type="ORF">CVLEPA_LOCUS14466</name>
</gene>
<keyword evidence="9" id="KW-1015">Disulfide bond</keyword>
<dbReference type="InterPro" id="IPR011160">
    <property type="entry name" value="Sphingomy_PDE"/>
</dbReference>
<dbReference type="Gene3D" id="3.60.21.10">
    <property type="match status" value="1"/>
</dbReference>
<keyword evidence="8" id="KW-0862">Zinc</keyword>
<keyword evidence="4" id="KW-0964">Secreted</keyword>
<evidence type="ECO:0000313" key="16">
    <source>
        <dbReference type="EMBL" id="CAK8683386.1"/>
    </source>
</evidence>
<feature type="chain" id="PRO_5046614045" description="Sphingomyelin phosphodiesterase" evidence="14">
    <location>
        <begin position="24"/>
        <end position="596"/>
    </location>
</feature>
<comment type="similarity">
    <text evidence="3 13">Belongs to the acid sphingomyelinase family.</text>
</comment>
<evidence type="ECO:0000256" key="11">
    <source>
        <dbReference type="ARBA" id="ARBA00023295"/>
    </source>
</evidence>
<protein>
    <recommendedName>
        <fullName evidence="13">Sphingomyelin phosphodiesterase</fullName>
    </recommendedName>
</protein>
<comment type="subcellular location">
    <subcellularLocation>
        <location evidence="2">Secreted</location>
    </subcellularLocation>
</comment>
<keyword evidence="7 13" id="KW-0378">Hydrolase</keyword>